<dbReference type="Proteomes" id="UP000054977">
    <property type="component" value="Unassembled WGS sequence"/>
</dbReference>
<evidence type="ECO:0000256" key="3">
    <source>
        <dbReference type="ARBA" id="ARBA00022475"/>
    </source>
</evidence>
<dbReference type="AlphaFoldDB" id="A0A158JEK3"/>
<protein>
    <submittedName>
        <fullName evidence="8">Membrane protein</fullName>
    </submittedName>
</protein>
<dbReference type="GO" id="GO:0005886">
    <property type="term" value="C:plasma membrane"/>
    <property type="evidence" value="ECO:0007669"/>
    <property type="project" value="UniProtKB-SubCell"/>
</dbReference>
<feature type="transmembrane region" description="Helical" evidence="7">
    <location>
        <begin position="37"/>
        <end position="57"/>
    </location>
</feature>
<dbReference type="PANTHER" id="PTHR30106:SF2">
    <property type="entry name" value="UPF0324 INNER MEMBRANE PROTEIN YEIH"/>
    <property type="match status" value="1"/>
</dbReference>
<evidence type="ECO:0000256" key="7">
    <source>
        <dbReference type="SAM" id="Phobius"/>
    </source>
</evidence>
<keyword evidence="9" id="KW-1185">Reference proteome</keyword>
<evidence type="ECO:0000256" key="1">
    <source>
        <dbReference type="ARBA" id="ARBA00004651"/>
    </source>
</evidence>
<organism evidence="8 9">
    <name type="scientific">Caballeronia humi</name>
    <dbReference type="NCBI Taxonomy" id="326474"/>
    <lineage>
        <taxon>Bacteria</taxon>
        <taxon>Pseudomonadati</taxon>
        <taxon>Pseudomonadota</taxon>
        <taxon>Betaproteobacteria</taxon>
        <taxon>Burkholderiales</taxon>
        <taxon>Burkholderiaceae</taxon>
        <taxon>Caballeronia</taxon>
    </lineage>
</organism>
<comment type="similarity">
    <text evidence="2">Belongs to the UPF0324 family.</text>
</comment>
<reference evidence="8" key="1">
    <citation type="submission" date="2016-01" db="EMBL/GenBank/DDBJ databases">
        <authorList>
            <person name="Peeters C."/>
        </authorList>
    </citation>
    <scope>NUCLEOTIDE SEQUENCE [LARGE SCALE GENOMIC DNA]</scope>
    <source>
        <strain evidence="8">LMG 22934</strain>
    </source>
</reference>
<gene>
    <name evidence="8" type="ORF">AWB65_06408</name>
</gene>
<evidence type="ECO:0000256" key="6">
    <source>
        <dbReference type="ARBA" id="ARBA00023136"/>
    </source>
</evidence>
<keyword evidence="3" id="KW-1003">Cell membrane</keyword>
<comment type="subcellular location">
    <subcellularLocation>
        <location evidence="1">Cell membrane</location>
        <topology evidence="1">Multi-pass membrane protein</topology>
    </subcellularLocation>
</comment>
<evidence type="ECO:0000313" key="9">
    <source>
        <dbReference type="Proteomes" id="UP000054977"/>
    </source>
</evidence>
<comment type="caution">
    <text evidence="8">The sequence shown here is derived from an EMBL/GenBank/DDBJ whole genome shotgun (WGS) entry which is preliminary data.</text>
</comment>
<dbReference type="EMBL" id="FCNW02000080">
    <property type="protein sequence ID" value="SAL66879.1"/>
    <property type="molecule type" value="Genomic_DNA"/>
</dbReference>
<evidence type="ECO:0000256" key="4">
    <source>
        <dbReference type="ARBA" id="ARBA00022692"/>
    </source>
</evidence>
<evidence type="ECO:0000256" key="5">
    <source>
        <dbReference type="ARBA" id="ARBA00022989"/>
    </source>
</evidence>
<dbReference type="PANTHER" id="PTHR30106">
    <property type="entry name" value="INNER MEMBRANE PROTEIN YEIH-RELATED"/>
    <property type="match status" value="1"/>
</dbReference>
<proteinExistence type="inferred from homology"/>
<evidence type="ECO:0000313" key="8">
    <source>
        <dbReference type="EMBL" id="SAL66879.1"/>
    </source>
</evidence>
<name>A0A158JEK3_9BURK</name>
<keyword evidence="4 7" id="KW-0812">Transmembrane</keyword>
<dbReference type="Pfam" id="PF03601">
    <property type="entry name" value="Cons_hypoth698"/>
    <property type="match status" value="1"/>
</dbReference>
<evidence type="ECO:0000256" key="2">
    <source>
        <dbReference type="ARBA" id="ARBA00007977"/>
    </source>
</evidence>
<sequence>MTRVMLLVPVLLVVGFWVSRARRREWRRIEGRQSKIAVPWFALGFLAIVVVNLLHVLPDTANKTLNTLDTFALTMVMTALGMETRIAQIREAGPRAIATGAILHAWLIAAGSRSR</sequence>
<keyword evidence="5 7" id="KW-1133">Transmembrane helix</keyword>
<accession>A0A158JEK3</accession>
<keyword evidence="6 7" id="KW-0472">Membrane</keyword>
<dbReference type="InterPro" id="IPR018383">
    <property type="entry name" value="UPF0324_pro"/>
</dbReference>